<sequence>MKPENFITVSEVGRRYDYTPQAVKKWILRGLPYNTNNRKIPEKEGTEWIIKNILNNLKTLDTSEELKQAKLRRENALASMAEMDEATQAGDLIPVSLVQAAVNKHSSTVRSSMLQIANVDTQRILEAATSIKELKQVLTAIITERLTDIGQAMQSDDYLIDEELTELSGDTQNGNDTDTDIPVQDDNGDDGSDSDTGCDSDDNEQADYDFDD</sequence>
<evidence type="ECO:0000313" key="2">
    <source>
        <dbReference type="EMBL" id="OAT17062.1"/>
    </source>
</evidence>
<evidence type="ECO:0000313" key="3">
    <source>
        <dbReference type="Proteomes" id="UP000078504"/>
    </source>
</evidence>
<dbReference type="Proteomes" id="UP000078504">
    <property type="component" value="Unassembled WGS sequence"/>
</dbReference>
<feature type="compositionally biased region" description="Acidic residues" evidence="1">
    <location>
        <begin position="186"/>
        <end position="212"/>
    </location>
</feature>
<organism evidence="2 3">
    <name type="scientific">Buttiauxella gaviniae ATCC 51604</name>
    <dbReference type="NCBI Taxonomy" id="1354253"/>
    <lineage>
        <taxon>Bacteria</taxon>
        <taxon>Pseudomonadati</taxon>
        <taxon>Pseudomonadota</taxon>
        <taxon>Gammaproteobacteria</taxon>
        <taxon>Enterobacterales</taxon>
        <taxon>Enterobacteriaceae</taxon>
        <taxon>Buttiauxella</taxon>
    </lineage>
</organism>
<dbReference type="AlphaFoldDB" id="A0A1B7HN66"/>
<dbReference type="EMBL" id="LXEP01000044">
    <property type="protein sequence ID" value="OAT17062.1"/>
    <property type="molecule type" value="Genomic_DNA"/>
</dbReference>
<proteinExistence type="predicted"/>
<protein>
    <recommendedName>
        <fullName evidence="4">Terminase small subunit</fullName>
    </recommendedName>
</protein>
<reference evidence="2 3" key="1">
    <citation type="submission" date="2016-04" db="EMBL/GenBank/DDBJ databases">
        <title>ATOL: Assembling a taxonomically balanced genome-scale reconstruction of the evolutionary history of the Enterobacteriaceae.</title>
        <authorList>
            <person name="Plunkett G.III."/>
            <person name="Neeno-Eckwall E.C."/>
            <person name="Glasner J.D."/>
            <person name="Perna N.T."/>
        </authorList>
    </citation>
    <scope>NUCLEOTIDE SEQUENCE [LARGE SCALE GENOMIC DNA]</scope>
    <source>
        <strain evidence="2 3">ATCC 51604</strain>
    </source>
</reference>
<gene>
    <name evidence="2" type="ORF">M977_04308</name>
</gene>
<name>A0A1B7HN66_9ENTR</name>
<evidence type="ECO:0008006" key="4">
    <source>
        <dbReference type="Google" id="ProtNLM"/>
    </source>
</evidence>
<evidence type="ECO:0000256" key="1">
    <source>
        <dbReference type="SAM" id="MobiDB-lite"/>
    </source>
</evidence>
<feature type="region of interest" description="Disordered" evidence="1">
    <location>
        <begin position="168"/>
        <end position="212"/>
    </location>
</feature>
<dbReference type="PATRIC" id="fig|1354253.4.peg.4420"/>
<accession>A0A1B7HN66</accession>
<comment type="caution">
    <text evidence="2">The sequence shown here is derived from an EMBL/GenBank/DDBJ whole genome shotgun (WGS) entry which is preliminary data.</text>
</comment>
<dbReference type="RefSeq" id="WP_064518796.1">
    <property type="nucleotide sequence ID" value="NZ_LXEP01000044.1"/>
</dbReference>